<reference evidence="1 2" key="1">
    <citation type="journal article" date="2024" name="J Genomics">
        <title>Draft genome sequencing and assembly of Favolaschia claudopus CIRM-BRFM 2984 isolated from oak limbs.</title>
        <authorList>
            <person name="Navarro D."/>
            <person name="Drula E."/>
            <person name="Chaduli D."/>
            <person name="Cazenave R."/>
            <person name="Ahrendt S."/>
            <person name="Wang J."/>
            <person name="Lipzen A."/>
            <person name="Daum C."/>
            <person name="Barry K."/>
            <person name="Grigoriev I.V."/>
            <person name="Favel A."/>
            <person name="Rosso M.N."/>
            <person name="Martin F."/>
        </authorList>
    </citation>
    <scope>NUCLEOTIDE SEQUENCE [LARGE SCALE GENOMIC DNA]</scope>
    <source>
        <strain evidence="1 2">CIRM-BRFM 2984</strain>
    </source>
</reference>
<sequence length="315" mass="34552">MPVNLRKPTHGPYSDQLVVRALAAFQNLTAESLVTPFTYGFGFIRSLLSTHPVYPWVKQAVKAGFLPLLMHCSMRREDLVKPRLLVEVINLLASSCIYPSVLPRLGTSMTGLHEIMAGPQFHNCPVRAQWLKFKAILFGQLSTLNKLEATAPVTERACDNLDPASACIIARIHAKDTIGLAAAIEVNAESCETFALNPPVFLIARQKRFILALVSEGYQQHRDAILATQTPGRSLIQFKYLGLDNEVGIVSDPKGREISALPGLQQLLLRASRKDGLMVPTVVALKSGLPHTLASLIIQTRSAPNSDKVVHSFLF</sequence>
<protein>
    <submittedName>
        <fullName evidence="1">Uncharacterized protein</fullName>
    </submittedName>
</protein>
<accession>A0AAV9Z285</accession>
<evidence type="ECO:0000313" key="2">
    <source>
        <dbReference type="Proteomes" id="UP001362999"/>
    </source>
</evidence>
<keyword evidence="2" id="KW-1185">Reference proteome</keyword>
<proteinExistence type="predicted"/>
<comment type="caution">
    <text evidence="1">The sequence shown here is derived from an EMBL/GenBank/DDBJ whole genome shotgun (WGS) entry which is preliminary data.</text>
</comment>
<dbReference type="AlphaFoldDB" id="A0AAV9Z285"/>
<gene>
    <name evidence="1" type="ORF">R3P38DRAFT_3505114</name>
</gene>
<evidence type="ECO:0000313" key="1">
    <source>
        <dbReference type="EMBL" id="KAK6969097.1"/>
    </source>
</evidence>
<dbReference type="Proteomes" id="UP001362999">
    <property type="component" value="Unassembled WGS sequence"/>
</dbReference>
<name>A0AAV9Z285_9AGAR</name>
<dbReference type="EMBL" id="JAWWNJ010000233">
    <property type="protein sequence ID" value="KAK6969097.1"/>
    <property type="molecule type" value="Genomic_DNA"/>
</dbReference>
<organism evidence="1 2">
    <name type="scientific">Favolaschia claudopus</name>
    <dbReference type="NCBI Taxonomy" id="2862362"/>
    <lineage>
        <taxon>Eukaryota</taxon>
        <taxon>Fungi</taxon>
        <taxon>Dikarya</taxon>
        <taxon>Basidiomycota</taxon>
        <taxon>Agaricomycotina</taxon>
        <taxon>Agaricomycetes</taxon>
        <taxon>Agaricomycetidae</taxon>
        <taxon>Agaricales</taxon>
        <taxon>Marasmiineae</taxon>
        <taxon>Mycenaceae</taxon>
        <taxon>Favolaschia</taxon>
    </lineage>
</organism>